<organism evidence="8 9">
    <name type="scientific">Rhodoplanes serenus</name>
    <dbReference type="NCBI Taxonomy" id="200615"/>
    <lineage>
        <taxon>Bacteria</taxon>
        <taxon>Pseudomonadati</taxon>
        <taxon>Pseudomonadota</taxon>
        <taxon>Alphaproteobacteria</taxon>
        <taxon>Hyphomicrobiales</taxon>
        <taxon>Nitrobacteraceae</taxon>
        <taxon>Rhodoplanes</taxon>
    </lineage>
</organism>
<feature type="transmembrane region" description="Helical" evidence="6">
    <location>
        <begin position="69"/>
        <end position="91"/>
    </location>
</feature>
<dbReference type="EMBL" id="UWOC01000135">
    <property type="protein sequence ID" value="VCU08752.1"/>
    <property type="molecule type" value="Genomic_DNA"/>
</dbReference>
<feature type="domain" description="EamA" evidence="7">
    <location>
        <begin position="156"/>
        <end position="287"/>
    </location>
</feature>
<gene>
    <name evidence="8" type="primary">eamA_1</name>
    <name evidence="8" type="ORF">RHODGE_RHODGE_01914</name>
</gene>
<feature type="transmembrane region" description="Helical" evidence="6">
    <location>
        <begin position="97"/>
        <end position="115"/>
    </location>
</feature>
<evidence type="ECO:0000256" key="1">
    <source>
        <dbReference type="ARBA" id="ARBA00004141"/>
    </source>
</evidence>
<comment type="subcellular location">
    <subcellularLocation>
        <location evidence="1">Membrane</location>
        <topology evidence="1">Multi-pass membrane protein</topology>
    </subcellularLocation>
</comment>
<comment type="similarity">
    <text evidence="2">Belongs to the EamA transporter family.</text>
</comment>
<dbReference type="OrthoDB" id="9809509at2"/>
<evidence type="ECO:0000256" key="6">
    <source>
        <dbReference type="SAM" id="Phobius"/>
    </source>
</evidence>
<feature type="transmembrane region" description="Helical" evidence="6">
    <location>
        <begin position="127"/>
        <end position="142"/>
    </location>
</feature>
<name>A0A447CTZ8_9BRAD</name>
<dbReference type="PANTHER" id="PTHR32322:SF2">
    <property type="entry name" value="EAMA DOMAIN-CONTAINING PROTEIN"/>
    <property type="match status" value="1"/>
</dbReference>
<dbReference type="SUPFAM" id="SSF103481">
    <property type="entry name" value="Multidrug resistance efflux transporter EmrE"/>
    <property type="match status" value="2"/>
</dbReference>
<reference evidence="9" key="1">
    <citation type="submission" date="2018-10" db="EMBL/GenBank/DDBJ databases">
        <authorList>
            <person name="Peiro R."/>
            <person name="Begona"/>
            <person name="Cbmso G."/>
            <person name="Lopez M."/>
            <person name="Gonzalez S."/>
            <person name="Sacristan E."/>
            <person name="Castillo E."/>
        </authorList>
    </citation>
    <scope>NUCLEOTIDE SEQUENCE [LARGE SCALE GENOMIC DNA]</scope>
</reference>
<evidence type="ECO:0000256" key="2">
    <source>
        <dbReference type="ARBA" id="ARBA00007362"/>
    </source>
</evidence>
<accession>A0A447CTZ8</accession>
<dbReference type="AlphaFoldDB" id="A0A447CTZ8"/>
<dbReference type="Pfam" id="PF00892">
    <property type="entry name" value="EamA"/>
    <property type="match status" value="2"/>
</dbReference>
<feature type="transmembrane region" description="Helical" evidence="6">
    <location>
        <begin position="154"/>
        <end position="171"/>
    </location>
</feature>
<dbReference type="Proteomes" id="UP000289200">
    <property type="component" value="Unassembled WGS sequence"/>
</dbReference>
<dbReference type="PANTHER" id="PTHR32322">
    <property type="entry name" value="INNER MEMBRANE TRANSPORTER"/>
    <property type="match status" value="1"/>
</dbReference>
<sequence>MPRNIEATVAWLAPGVFVVLWASGFIGARLGLPHVEPLTFLALRMAAVVLLLAGVIVMTRPRWPGRVAVGHSAVAGLLMHGGYLGGTFVAIGKGMPVGLTALVVGLQPILVSTLANRVLGERVTPRQWGGLVLGVLGVYLIVQDKTGGSAGLGAWIAAVTALLSITAGTLYQKRHGGEIDWRPGLLVQYGAAGLMFAAGAFLFETRVVSWTGELVFALAWLVLVLSLGAVWLLYFLIRRAAATRISSLFYLTPPTAAVMAWALFDQRLGPAAMVGMAVCAAAVFLVNAPSRTSGKTI</sequence>
<dbReference type="InterPro" id="IPR000620">
    <property type="entry name" value="EamA_dom"/>
</dbReference>
<dbReference type="GO" id="GO:0016020">
    <property type="term" value="C:membrane"/>
    <property type="evidence" value="ECO:0007669"/>
    <property type="project" value="UniProtKB-SubCell"/>
</dbReference>
<feature type="transmembrane region" description="Helical" evidence="6">
    <location>
        <begin position="12"/>
        <end position="32"/>
    </location>
</feature>
<feature type="transmembrane region" description="Helical" evidence="6">
    <location>
        <begin position="215"/>
        <end position="236"/>
    </location>
</feature>
<keyword evidence="4 6" id="KW-1133">Transmembrane helix</keyword>
<keyword evidence="3 6" id="KW-0812">Transmembrane</keyword>
<evidence type="ECO:0000313" key="9">
    <source>
        <dbReference type="Proteomes" id="UP000289200"/>
    </source>
</evidence>
<keyword evidence="9" id="KW-1185">Reference proteome</keyword>
<protein>
    <submittedName>
        <fullName evidence="8">Amino-acid metabolite efflux pump</fullName>
    </submittedName>
</protein>
<dbReference type="InterPro" id="IPR050638">
    <property type="entry name" value="AA-Vitamin_Transporters"/>
</dbReference>
<dbReference type="RefSeq" id="WP_129608787.1">
    <property type="nucleotide sequence ID" value="NZ_UWOC01000135.1"/>
</dbReference>
<dbReference type="Gene3D" id="1.10.3730.20">
    <property type="match status" value="1"/>
</dbReference>
<evidence type="ECO:0000256" key="5">
    <source>
        <dbReference type="ARBA" id="ARBA00023136"/>
    </source>
</evidence>
<dbReference type="InterPro" id="IPR037185">
    <property type="entry name" value="EmrE-like"/>
</dbReference>
<comment type="caution">
    <text evidence="8">The sequence shown here is derived from an EMBL/GenBank/DDBJ whole genome shotgun (WGS) entry which is preliminary data.</text>
</comment>
<evidence type="ECO:0000256" key="3">
    <source>
        <dbReference type="ARBA" id="ARBA00022692"/>
    </source>
</evidence>
<evidence type="ECO:0000259" key="7">
    <source>
        <dbReference type="Pfam" id="PF00892"/>
    </source>
</evidence>
<feature type="transmembrane region" description="Helical" evidence="6">
    <location>
        <begin position="248"/>
        <end position="264"/>
    </location>
</feature>
<proteinExistence type="inferred from homology"/>
<feature type="transmembrane region" description="Helical" evidence="6">
    <location>
        <begin position="183"/>
        <end position="203"/>
    </location>
</feature>
<feature type="domain" description="EamA" evidence="7">
    <location>
        <begin position="18"/>
        <end position="142"/>
    </location>
</feature>
<feature type="transmembrane region" description="Helical" evidence="6">
    <location>
        <begin position="38"/>
        <end position="57"/>
    </location>
</feature>
<evidence type="ECO:0000256" key="4">
    <source>
        <dbReference type="ARBA" id="ARBA00022989"/>
    </source>
</evidence>
<keyword evidence="5 6" id="KW-0472">Membrane</keyword>
<evidence type="ECO:0000313" key="8">
    <source>
        <dbReference type="EMBL" id="VCU08752.1"/>
    </source>
</evidence>
<feature type="transmembrane region" description="Helical" evidence="6">
    <location>
        <begin position="270"/>
        <end position="288"/>
    </location>
</feature>